<feature type="binding site" evidence="11">
    <location>
        <position position="140"/>
    </location>
    <ligand>
        <name>FMN</name>
        <dbReference type="ChEBI" id="CHEBI:58210"/>
    </ligand>
</feature>
<proteinExistence type="inferred from homology"/>
<comment type="cofactor">
    <cofactor evidence="11">
        <name>FMN</name>
        <dbReference type="ChEBI" id="CHEBI:58210"/>
    </cofactor>
    <text evidence="11">Binds 1 FMN per subunit.</text>
</comment>
<sequence length="341" mass="37995">MVYRLDDMYQLIKPILFKLDAEKAHDLILKVLTYLPQFCFAKPAEKPITAWGMKFKHPIGLAAGLDKNGAYIDALSKLGFSFIEIGTVTPRPQPGNPKPRLFRLPDARAIINRMGFNNDGVDVLVSNVQKARYHGILGINIGKNKDTPLDHAADDYLYCLRKVYPFASYVTVNISSPNTPELRKLQQDEYLPSLLGKLQEERIRLTDEYRRHVPLVIKLSPDETDDNLKRVGEMIVSYKIDGIIATNTTWSRKFVEGLAHANEEGGLSGSPLASRSTDCIRILREAVGEEMVIIGAGGIDNVDTANEKLKAGADLLQVYTGLIYQGPSLIHSIVKNLIINH</sequence>
<dbReference type="NCBIfam" id="TIGR01036">
    <property type="entry name" value="pyrD_sub2"/>
    <property type="match status" value="1"/>
</dbReference>
<evidence type="ECO:0000256" key="3">
    <source>
        <dbReference type="ARBA" id="ARBA00005161"/>
    </source>
</evidence>
<feature type="binding site" evidence="11">
    <location>
        <position position="173"/>
    </location>
    <ligand>
        <name>substrate</name>
    </ligand>
</feature>
<dbReference type="UniPathway" id="UPA00070">
    <property type="reaction ID" value="UER00946"/>
</dbReference>
<dbReference type="AlphaFoldDB" id="A0A0W0VSA2"/>
<comment type="similarity">
    <text evidence="4 11">Belongs to the dihydroorotate dehydrogenase family. Type 2 subfamily.</text>
</comment>
<dbReference type="NCBIfam" id="NF003645">
    <property type="entry name" value="PRK05286.1-2"/>
    <property type="match status" value="1"/>
</dbReference>
<reference evidence="13 14" key="1">
    <citation type="submission" date="2015-11" db="EMBL/GenBank/DDBJ databases">
        <title>Genomic analysis of 38 Legionella species identifies large and diverse effector repertoires.</title>
        <authorList>
            <person name="Burstein D."/>
            <person name="Amaro F."/>
            <person name="Zusman T."/>
            <person name="Lifshitz Z."/>
            <person name="Cohen O."/>
            <person name="Gilbert J.A."/>
            <person name="Pupko T."/>
            <person name="Shuman H.A."/>
            <person name="Segal G."/>
        </authorList>
    </citation>
    <scope>NUCLEOTIDE SEQUENCE [LARGE SCALE GENOMIC DNA]</scope>
    <source>
        <strain evidence="13 14">ATCC 49505</strain>
    </source>
</reference>
<gene>
    <name evidence="11" type="primary">pyrD</name>
    <name evidence="13" type="ORF">Llon_0326</name>
</gene>
<dbReference type="InterPro" id="IPR013785">
    <property type="entry name" value="Aldolase_TIM"/>
</dbReference>
<keyword evidence="8 11" id="KW-0560">Oxidoreductase</keyword>
<evidence type="ECO:0000256" key="5">
    <source>
        <dbReference type="ARBA" id="ARBA00022630"/>
    </source>
</evidence>
<feature type="binding site" evidence="11">
    <location>
        <position position="67"/>
    </location>
    <ligand>
        <name>substrate</name>
    </ligand>
</feature>
<comment type="caution">
    <text evidence="13">The sequence shown here is derived from an EMBL/GenBank/DDBJ whole genome shotgun (WGS) entry which is preliminary data.</text>
</comment>
<feature type="binding site" evidence="11">
    <location>
        <position position="173"/>
    </location>
    <ligand>
        <name>FMN</name>
        <dbReference type="ChEBI" id="CHEBI:58210"/>
    </ligand>
</feature>
<feature type="binding site" evidence="11">
    <location>
        <position position="298"/>
    </location>
    <ligand>
        <name>FMN</name>
        <dbReference type="ChEBI" id="CHEBI:58210"/>
    </ligand>
</feature>
<evidence type="ECO:0000256" key="2">
    <source>
        <dbReference type="ARBA" id="ARBA00004370"/>
    </source>
</evidence>
<dbReference type="InterPro" id="IPR005720">
    <property type="entry name" value="Dihydroorotate_DH_cat"/>
</dbReference>
<keyword evidence="5 11" id="KW-0285">Flavoprotein</keyword>
<dbReference type="Proteomes" id="UP000054997">
    <property type="component" value="Unassembled WGS sequence"/>
</dbReference>
<dbReference type="Gene3D" id="3.20.20.70">
    <property type="entry name" value="Aldolase class I"/>
    <property type="match status" value="1"/>
</dbReference>
<keyword evidence="11" id="KW-1003">Cell membrane</keyword>
<evidence type="ECO:0000256" key="6">
    <source>
        <dbReference type="ARBA" id="ARBA00022643"/>
    </source>
</evidence>
<dbReference type="GO" id="GO:0006207">
    <property type="term" value="P:'de novo' pyrimidine nucleobase biosynthetic process"/>
    <property type="evidence" value="ECO:0007669"/>
    <property type="project" value="UniProtKB-UniRule"/>
</dbReference>
<evidence type="ECO:0000256" key="4">
    <source>
        <dbReference type="ARBA" id="ARBA00005359"/>
    </source>
</evidence>
<comment type="subunit">
    <text evidence="11">Monomer.</text>
</comment>
<evidence type="ECO:0000256" key="10">
    <source>
        <dbReference type="ARBA" id="ARBA00048639"/>
    </source>
</evidence>
<dbReference type="GO" id="GO:0044205">
    <property type="term" value="P:'de novo' UMP biosynthetic process"/>
    <property type="evidence" value="ECO:0007669"/>
    <property type="project" value="UniProtKB-UniRule"/>
</dbReference>
<dbReference type="CDD" id="cd04738">
    <property type="entry name" value="DHOD_2_like"/>
    <property type="match status" value="1"/>
</dbReference>
<evidence type="ECO:0000256" key="1">
    <source>
        <dbReference type="ARBA" id="ARBA00003125"/>
    </source>
</evidence>
<feature type="binding site" evidence="11">
    <location>
        <begin position="112"/>
        <end position="116"/>
    </location>
    <ligand>
        <name>substrate</name>
    </ligand>
</feature>
<dbReference type="GO" id="GO:0106430">
    <property type="term" value="F:dihydroorotate dehydrogenase (quinone) activity"/>
    <property type="evidence" value="ECO:0007669"/>
    <property type="project" value="UniProtKB-EC"/>
</dbReference>
<dbReference type="NCBIfam" id="NF003646">
    <property type="entry name" value="PRK05286.1-4"/>
    <property type="match status" value="1"/>
</dbReference>
<feature type="active site" description="Nucleophile" evidence="11">
    <location>
        <position position="176"/>
    </location>
</feature>
<feature type="binding site" evidence="11">
    <location>
        <position position="178"/>
    </location>
    <ligand>
        <name>substrate</name>
    </ligand>
</feature>
<evidence type="ECO:0000313" key="14">
    <source>
        <dbReference type="Proteomes" id="UP000054997"/>
    </source>
</evidence>
<feature type="binding site" evidence="11">
    <location>
        <position position="269"/>
    </location>
    <ligand>
        <name>FMN</name>
        <dbReference type="ChEBI" id="CHEBI:58210"/>
    </ligand>
</feature>
<dbReference type="SUPFAM" id="SSF51395">
    <property type="entry name" value="FMN-linked oxidoreductases"/>
    <property type="match status" value="1"/>
</dbReference>
<dbReference type="Pfam" id="PF01180">
    <property type="entry name" value="DHO_dh"/>
    <property type="match status" value="1"/>
</dbReference>
<evidence type="ECO:0000259" key="12">
    <source>
        <dbReference type="Pfam" id="PF01180"/>
    </source>
</evidence>
<dbReference type="PATRIC" id="fig|45068.5.peg.346"/>
<dbReference type="NCBIfam" id="NF003644">
    <property type="entry name" value="PRK05286.1-1"/>
    <property type="match status" value="1"/>
</dbReference>
<dbReference type="EC" id="1.3.5.2" evidence="11"/>
<keyword evidence="9 11" id="KW-0472">Membrane</keyword>
<keyword evidence="7 11" id="KW-0665">Pyrimidine biosynthesis</keyword>
<evidence type="ECO:0000313" key="13">
    <source>
        <dbReference type="EMBL" id="KTD22936.1"/>
    </source>
</evidence>
<protein>
    <recommendedName>
        <fullName evidence="11">Dihydroorotate dehydrogenase (quinone)</fullName>
        <ecNumber evidence="11">1.3.5.2</ecNumber>
    </recommendedName>
    <alternativeName>
        <fullName evidence="11">DHOdehase</fullName>
        <shortName evidence="11">DHOD</shortName>
        <shortName evidence="11">DHODase</shortName>
    </alternativeName>
    <alternativeName>
        <fullName evidence="11">Dihydroorotate oxidase</fullName>
    </alternativeName>
</protein>
<dbReference type="HAMAP" id="MF_00225">
    <property type="entry name" value="DHO_dh_type2"/>
    <property type="match status" value="1"/>
</dbReference>
<feature type="binding site" evidence="11">
    <location>
        <position position="218"/>
    </location>
    <ligand>
        <name>FMN</name>
        <dbReference type="ChEBI" id="CHEBI:58210"/>
    </ligand>
</feature>
<name>A0A0W0VSA2_9GAMM</name>
<evidence type="ECO:0000256" key="9">
    <source>
        <dbReference type="ARBA" id="ARBA00023136"/>
    </source>
</evidence>
<comment type="pathway">
    <text evidence="3 11">Pyrimidine metabolism; UMP biosynthesis via de novo pathway; orotate from (S)-dihydroorotate (quinone route): step 1/1.</text>
</comment>
<feature type="binding site" evidence="11">
    <location>
        <position position="246"/>
    </location>
    <ligand>
        <name>FMN</name>
        <dbReference type="ChEBI" id="CHEBI:58210"/>
    </ligand>
</feature>
<evidence type="ECO:0000256" key="8">
    <source>
        <dbReference type="ARBA" id="ARBA00023002"/>
    </source>
</evidence>
<dbReference type="InterPro" id="IPR005719">
    <property type="entry name" value="Dihydroorotate_DH_2"/>
</dbReference>
<dbReference type="InterPro" id="IPR050074">
    <property type="entry name" value="DHO_dehydrogenase"/>
</dbReference>
<dbReference type="PIRSF" id="PIRSF000164">
    <property type="entry name" value="DHO_oxidase"/>
    <property type="match status" value="1"/>
</dbReference>
<feature type="binding site" evidence="11">
    <location>
        <begin position="63"/>
        <end position="67"/>
    </location>
    <ligand>
        <name>FMN</name>
        <dbReference type="ChEBI" id="CHEBI:58210"/>
    </ligand>
</feature>
<dbReference type="PANTHER" id="PTHR48109:SF4">
    <property type="entry name" value="DIHYDROOROTATE DEHYDROGENASE (QUINONE), MITOCHONDRIAL"/>
    <property type="match status" value="1"/>
</dbReference>
<dbReference type="InterPro" id="IPR012135">
    <property type="entry name" value="Dihydroorotate_DH_1_2"/>
</dbReference>
<comment type="subcellular location">
    <subcellularLocation>
        <location evidence="11">Cell membrane</location>
        <topology evidence="11">Peripheral membrane protein</topology>
    </subcellularLocation>
    <subcellularLocation>
        <location evidence="2">Membrane</location>
    </subcellularLocation>
</comment>
<comment type="function">
    <text evidence="1 11">Catalyzes the conversion of dihydroorotate to orotate with quinone as electron acceptor.</text>
</comment>
<organism evidence="13 14">
    <name type="scientific">Legionella londiniensis</name>
    <dbReference type="NCBI Taxonomy" id="45068"/>
    <lineage>
        <taxon>Bacteria</taxon>
        <taxon>Pseudomonadati</taxon>
        <taxon>Pseudomonadota</taxon>
        <taxon>Gammaproteobacteria</taxon>
        <taxon>Legionellales</taxon>
        <taxon>Legionellaceae</taxon>
        <taxon>Legionella</taxon>
    </lineage>
</organism>
<dbReference type="InterPro" id="IPR001295">
    <property type="entry name" value="Dihydroorotate_DH_CS"/>
</dbReference>
<comment type="catalytic activity">
    <reaction evidence="10 11">
        <text>(S)-dihydroorotate + a quinone = orotate + a quinol</text>
        <dbReference type="Rhea" id="RHEA:30187"/>
        <dbReference type="ChEBI" id="CHEBI:24646"/>
        <dbReference type="ChEBI" id="CHEBI:30839"/>
        <dbReference type="ChEBI" id="CHEBI:30864"/>
        <dbReference type="ChEBI" id="CHEBI:132124"/>
        <dbReference type="EC" id="1.3.5.2"/>
    </reaction>
</comment>
<dbReference type="GO" id="GO:0005886">
    <property type="term" value="C:plasma membrane"/>
    <property type="evidence" value="ECO:0007669"/>
    <property type="project" value="UniProtKB-SubCell"/>
</dbReference>
<feature type="binding site" evidence="11">
    <location>
        <position position="87"/>
    </location>
    <ligand>
        <name>FMN</name>
        <dbReference type="ChEBI" id="CHEBI:58210"/>
    </ligand>
</feature>
<feature type="binding site" evidence="11">
    <location>
        <begin position="247"/>
        <end position="248"/>
    </location>
    <ligand>
        <name>substrate</name>
    </ligand>
</feature>
<dbReference type="PROSITE" id="PS00911">
    <property type="entry name" value="DHODEHASE_1"/>
    <property type="match status" value="1"/>
</dbReference>
<dbReference type="GO" id="GO:0005737">
    <property type="term" value="C:cytoplasm"/>
    <property type="evidence" value="ECO:0007669"/>
    <property type="project" value="InterPro"/>
</dbReference>
<accession>A0A0W0VSA2</accession>
<dbReference type="PROSITE" id="PS00912">
    <property type="entry name" value="DHODEHASE_2"/>
    <property type="match status" value="1"/>
</dbReference>
<feature type="domain" description="Dihydroorotate dehydrogenase catalytic" evidence="12">
    <location>
        <begin position="49"/>
        <end position="337"/>
    </location>
</feature>
<keyword evidence="6 11" id="KW-0288">FMN</keyword>
<dbReference type="STRING" id="45068.Llon_0326"/>
<dbReference type="EMBL" id="LNYK01000003">
    <property type="protein sequence ID" value="KTD22936.1"/>
    <property type="molecule type" value="Genomic_DNA"/>
</dbReference>
<keyword evidence="14" id="KW-1185">Reference proteome</keyword>
<dbReference type="PANTHER" id="PTHR48109">
    <property type="entry name" value="DIHYDROOROTATE DEHYDROGENASE (QUINONE), MITOCHONDRIAL-RELATED"/>
    <property type="match status" value="1"/>
</dbReference>
<evidence type="ECO:0000256" key="11">
    <source>
        <dbReference type="HAMAP-Rule" id="MF_00225"/>
    </source>
</evidence>
<feature type="binding site" evidence="11">
    <location>
        <begin position="319"/>
        <end position="320"/>
    </location>
    <ligand>
        <name>FMN</name>
        <dbReference type="ChEBI" id="CHEBI:58210"/>
    </ligand>
</feature>
<dbReference type="NCBIfam" id="NF003652">
    <property type="entry name" value="PRK05286.2-5"/>
    <property type="match status" value="1"/>
</dbReference>
<evidence type="ECO:0000256" key="7">
    <source>
        <dbReference type="ARBA" id="ARBA00022975"/>
    </source>
</evidence>